<dbReference type="Proteomes" id="UP000178943">
    <property type="component" value="Unassembled WGS sequence"/>
</dbReference>
<comment type="caution">
    <text evidence="1">The sequence shown here is derived from an EMBL/GenBank/DDBJ whole genome shotgun (WGS) entry which is preliminary data.</text>
</comment>
<dbReference type="EMBL" id="MFGW01000171">
    <property type="protein sequence ID" value="OGF62975.1"/>
    <property type="molecule type" value="Genomic_DNA"/>
</dbReference>
<evidence type="ECO:0000313" key="1">
    <source>
        <dbReference type="EMBL" id="OGF62975.1"/>
    </source>
</evidence>
<dbReference type="AlphaFoldDB" id="A0A1F5VHS0"/>
<sequence length="255" mass="29411">MIILLSIALGCAGVQKKKTEITAQRDALSPEKAYSMRGKIKLRVVIKDKKMTCTMHYCYDKGQEEFYANFTGPMNKNLGILHVNKQEIFFYGNELDAYFQADSNGSSFSRLSGLTIEPFSFIGLLQGIFSFPDAIYNKESIDNTYVNRYYRNGKQWIVEQRERKGDMLKGVYFYRGEELYTTVVLAYDEALLYPERVDMFIHRTGLRIILEKGKQERLDGSECSKLDLSKYRERDAIDTSSYDAEYPLLLDLAGQ</sequence>
<organism evidence="1 2">
    <name type="scientific">Candidatus Fischerbacteria bacterium RBG_13_37_8</name>
    <dbReference type="NCBI Taxonomy" id="1817863"/>
    <lineage>
        <taxon>Bacteria</taxon>
        <taxon>Candidatus Fischeribacteriota</taxon>
    </lineage>
</organism>
<protein>
    <submittedName>
        <fullName evidence="1">Uncharacterized protein</fullName>
    </submittedName>
</protein>
<gene>
    <name evidence="1" type="ORF">A2Y62_04930</name>
</gene>
<evidence type="ECO:0000313" key="2">
    <source>
        <dbReference type="Proteomes" id="UP000178943"/>
    </source>
</evidence>
<reference evidence="1 2" key="1">
    <citation type="journal article" date="2016" name="Nat. Commun.">
        <title>Thousands of microbial genomes shed light on interconnected biogeochemical processes in an aquifer system.</title>
        <authorList>
            <person name="Anantharaman K."/>
            <person name="Brown C.T."/>
            <person name="Hug L.A."/>
            <person name="Sharon I."/>
            <person name="Castelle C.J."/>
            <person name="Probst A.J."/>
            <person name="Thomas B.C."/>
            <person name="Singh A."/>
            <person name="Wilkins M.J."/>
            <person name="Karaoz U."/>
            <person name="Brodie E.L."/>
            <person name="Williams K.H."/>
            <person name="Hubbard S.S."/>
            <person name="Banfield J.F."/>
        </authorList>
    </citation>
    <scope>NUCLEOTIDE SEQUENCE [LARGE SCALE GENOMIC DNA]</scope>
</reference>
<accession>A0A1F5VHS0</accession>
<name>A0A1F5VHS0_9BACT</name>
<proteinExistence type="predicted"/>